<evidence type="ECO:0000313" key="4">
    <source>
        <dbReference type="Proteomes" id="UP000499080"/>
    </source>
</evidence>
<feature type="compositionally biased region" description="Acidic residues" evidence="2">
    <location>
        <begin position="1"/>
        <end position="10"/>
    </location>
</feature>
<keyword evidence="1" id="KW-0175">Coiled coil</keyword>
<comment type="caution">
    <text evidence="3">The sequence shown here is derived from an EMBL/GenBank/DDBJ whole genome shotgun (WGS) entry which is preliminary data.</text>
</comment>
<name>A0A4Y2IL24_ARAVE</name>
<dbReference type="Proteomes" id="UP000499080">
    <property type="component" value="Unassembled WGS sequence"/>
</dbReference>
<gene>
    <name evidence="3" type="ORF">AVEN_139719_1</name>
</gene>
<dbReference type="AlphaFoldDB" id="A0A4Y2IL24"/>
<reference evidence="3 4" key="1">
    <citation type="journal article" date="2019" name="Sci. Rep.">
        <title>Orb-weaving spider Araneus ventricosus genome elucidates the spidroin gene catalogue.</title>
        <authorList>
            <person name="Kono N."/>
            <person name="Nakamura H."/>
            <person name="Ohtoshi R."/>
            <person name="Moran D.A.P."/>
            <person name="Shinohara A."/>
            <person name="Yoshida Y."/>
            <person name="Fujiwara M."/>
            <person name="Mori M."/>
            <person name="Tomita M."/>
            <person name="Arakawa K."/>
        </authorList>
    </citation>
    <scope>NUCLEOTIDE SEQUENCE [LARGE SCALE GENOMIC DNA]</scope>
</reference>
<organism evidence="3 4">
    <name type="scientific">Araneus ventricosus</name>
    <name type="common">Orbweaver spider</name>
    <name type="synonym">Epeira ventricosa</name>
    <dbReference type="NCBI Taxonomy" id="182803"/>
    <lineage>
        <taxon>Eukaryota</taxon>
        <taxon>Metazoa</taxon>
        <taxon>Ecdysozoa</taxon>
        <taxon>Arthropoda</taxon>
        <taxon>Chelicerata</taxon>
        <taxon>Arachnida</taxon>
        <taxon>Araneae</taxon>
        <taxon>Araneomorphae</taxon>
        <taxon>Entelegynae</taxon>
        <taxon>Araneoidea</taxon>
        <taxon>Araneidae</taxon>
        <taxon>Araneus</taxon>
    </lineage>
</organism>
<evidence type="ECO:0000256" key="2">
    <source>
        <dbReference type="SAM" id="MobiDB-lite"/>
    </source>
</evidence>
<evidence type="ECO:0000313" key="3">
    <source>
        <dbReference type="EMBL" id="GBM78300.1"/>
    </source>
</evidence>
<evidence type="ECO:0000256" key="1">
    <source>
        <dbReference type="SAM" id="Coils"/>
    </source>
</evidence>
<feature type="region of interest" description="Disordered" evidence="2">
    <location>
        <begin position="1"/>
        <end position="26"/>
    </location>
</feature>
<dbReference type="EMBL" id="BGPR01002745">
    <property type="protein sequence ID" value="GBM78300.1"/>
    <property type="molecule type" value="Genomic_DNA"/>
</dbReference>
<accession>A0A4Y2IL24</accession>
<sequence>MPGSSDDDSTDLDKDSSKDVSKKNPQKLLRLPRLACPRSPNVSAVWNPDIRASVREDIIGNTIAAFVQKLHSRETLHLTKIYDLQARPVDTDVRTYQAKIRSCEEEIESLKAQLKLANSDLSAINKELSVTAKSLMESSKEVKSFIHKSQPTFSDVLQSRPSTTARQPFTNQRSEHVVLLRPKGKGTTSDDNRQIVENALVCRNSAARVNRISKVSNGGLIIEAPTSADLEALKAEIECIPTLENQFEVSRPKRRRPQVIILGIENEIDKDRLLQGLTAKNHILCDRKNKPLIEINFPIKARRNTKRVISVDPSIYKRLFDEQGLNFEFSRFRFDNIFSVKCCVVPQHLN</sequence>
<proteinExistence type="predicted"/>
<protein>
    <submittedName>
        <fullName evidence="3">Uncharacterized protein</fullName>
    </submittedName>
</protein>
<feature type="coiled-coil region" evidence="1">
    <location>
        <begin position="93"/>
        <end position="127"/>
    </location>
</feature>
<keyword evidence="4" id="KW-1185">Reference proteome</keyword>
<feature type="compositionally biased region" description="Basic and acidic residues" evidence="2">
    <location>
        <begin position="11"/>
        <end position="22"/>
    </location>
</feature>